<protein>
    <submittedName>
        <fullName evidence="6">Alcohol dehydrogenase</fullName>
    </submittedName>
</protein>
<evidence type="ECO:0000313" key="7">
    <source>
        <dbReference type="Proteomes" id="UP000035301"/>
    </source>
</evidence>
<evidence type="ECO:0000259" key="5">
    <source>
        <dbReference type="Pfam" id="PF25137"/>
    </source>
</evidence>
<dbReference type="AlphaFoldDB" id="A0A0H1QYN5"/>
<comment type="caution">
    <text evidence="6">The sequence shown here is derived from an EMBL/GenBank/DDBJ whole genome shotgun (WGS) entry which is preliminary data.</text>
</comment>
<dbReference type="SUPFAM" id="SSF56796">
    <property type="entry name" value="Dehydroquinate synthase-like"/>
    <property type="match status" value="1"/>
</dbReference>
<dbReference type="Gene3D" id="1.20.1090.10">
    <property type="entry name" value="Dehydroquinate synthase-like - alpha domain"/>
    <property type="match status" value="1"/>
</dbReference>
<dbReference type="InterPro" id="IPR039697">
    <property type="entry name" value="Alcohol_dehydrogenase_Fe"/>
</dbReference>
<gene>
    <name evidence="6" type="ORF">SZ63_07835</name>
</gene>
<dbReference type="RefSeq" id="WP_048183982.1">
    <property type="nucleotide sequence ID" value="NZ_JXOJ01000003.1"/>
</dbReference>
<dbReference type="Pfam" id="PF25137">
    <property type="entry name" value="ADH_Fe_C"/>
    <property type="match status" value="1"/>
</dbReference>
<comment type="similarity">
    <text evidence="1">Belongs to the iron-containing alcohol dehydrogenase family.</text>
</comment>
<evidence type="ECO:0000256" key="1">
    <source>
        <dbReference type="ARBA" id="ARBA00007358"/>
    </source>
</evidence>
<dbReference type="PROSITE" id="PS00913">
    <property type="entry name" value="ADH_IRON_1"/>
    <property type="match status" value="1"/>
</dbReference>
<dbReference type="InterPro" id="IPR001670">
    <property type="entry name" value="ADH_Fe/GldA"/>
</dbReference>
<dbReference type="PROSITE" id="PS00060">
    <property type="entry name" value="ADH_IRON_2"/>
    <property type="match status" value="1"/>
</dbReference>
<dbReference type="NCBIfam" id="NF041833">
    <property type="entry name" value="Fe_ADH_ErcA"/>
    <property type="match status" value="1"/>
</dbReference>
<organism evidence="6 7">
    <name type="scientific">Methanoculleus sediminis</name>
    <dbReference type="NCBI Taxonomy" id="1550566"/>
    <lineage>
        <taxon>Archaea</taxon>
        <taxon>Methanobacteriati</taxon>
        <taxon>Methanobacteriota</taxon>
        <taxon>Stenosarchaea group</taxon>
        <taxon>Methanomicrobia</taxon>
        <taxon>Methanomicrobiales</taxon>
        <taxon>Methanomicrobiaceae</taxon>
        <taxon>Methanoculleus</taxon>
    </lineage>
</organism>
<dbReference type="GO" id="GO:0004022">
    <property type="term" value="F:alcohol dehydrogenase (NAD+) activity"/>
    <property type="evidence" value="ECO:0007669"/>
    <property type="project" value="TreeGrafter"/>
</dbReference>
<sequence length="379" mass="39469">MIQRSQLDLRKFVAPEFICGYGALHLAGRYARNFGMKQVLLVTDPGVRAAGWAGAVGESLAEAGVSFTVFDSISANPRSRQVMAGTEAYLAEECNGIVAVGGGSPMDCAKGIGIASSSMRDILTFEGVDRVPVPAPPLICIPTTAGSSADVSQFAIITDEGRKRKIAIVSKTLVPDISLLDPEPLTTMPRELTADTGMDTLSHAIEAYVSNASSPMTDVHALEAMRLAVSALPAAMAEPEDLNLRFSTLLASLHAGLAFSNASLGAVHAMAHSLGGAYDLAHGRCNALLLEHVMAANYEAASDRYDRIGAILGQGRATPAEGAAAFRKTLGITGTLAGVGVREDALPALAAAAHADPCMVTNPRSLACEDIERIYGHAL</sequence>
<dbReference type="InterPro" id="IPR056798">
    <property type="entry name" value="ADH_Fe_C"/>
</dbReference>
<dbReference type="STRING" id="1550566.SZ63_07835"/>
<dbReference type="InterPro" id="IPR018211">
    <property type="entry name" value="ADH_Fe_CS"/>
</dbReference>
<evidence type="ECO:0000256" key="2">
    <source>
        <dbReference type="ARBA" id="ARBA00023002"/>
    </source>
</evidence>
<feature type="domain" description="Fe-containing alcohol dehydrogenase-like C-terminal" evidence="5">
    <location>
        <begin position="193"/>
        <end position="378"/>
    </location>
</feature>
<keyword evidence="7" id="KW-1185">Reference proteome</keyword>
<feature type="domain" description="Alcohol dehydrogenase iron-type/glycerol dehydrogenase GldA" evidence="4">
    <location>
        <begin position="16"/>
        <end position="182"/>
    </location>
</feature>
<dbReference type="CDD" id="cd17814">
    <property type="entry name" value="Fe-ADH-like"/>
    <property type="match status" value="1"/>
</dbReference>
<dbReference type="Proteomes" id="UP000035301">
    <property type="component" value="Unassembled WGS sequence"/>
</dbReference>
<dbReference type="FunFam" id="3.40.50.1970:FF:000003">
    <property type="entry name" value="Alcohol dehydrogenase, iron-containing"/>
    <property type="match status" value="1"/>
</dbReference>
<accession>A0A0H1QYN5</accession>
<dbReference type="EMBL" id="JXOJ01000003">
    <property type="protein sequence ID" value="KLK87914.1"/>
    <property type="molecule type" value="Genomic_DNA"/>
</dbReference>
<dbReference type="PANTHER" id="PTHR11496">
    <property type="entry name" value="ALCOHOL DEHYDROGENASE"/>
    <property type="match status" value="1"/>
</dbReference>
<evidence type="ECO:0000313" key="6">
    <source>
        <dbReference type="EMBL" id="KLK87914.1"/>
    </source>
</evidence>
<dbReference type="OrthoDB" id="57329at2157"/>
<name>A0A0H1QYN5_9EURY</name>
<reference evidence="6 7" key="1">
    <citation type="journal article" date="2015" name="Int. J. Syst. Evol. Microbiol.">
        <title>Methanoculleus sediminis sp. nov., a methanogen from sediments near a submarine mud volcano.</title>
        <authorList>
            <person name="Chen S.C."/>
            <person name="Chen M.F."/>
            <person name="Lai M.C."/>
            <person name="Weng C.Y."/>
            <person name="Wu S.Y."/>
            <person name="Lin S."/>
            <person name="Yang T.F."/>
            <person name="Chen P.C."/>
        </authorList>
    </citation>
    <scope>NUCLEOTIDE SEQUENCE [LARGE SCALE GENOMIC DNA]</scope>
    <source>
        <strain evidence="6 7">S3Fa</strain>
    </source>
</reference>
<dbReference type="FunFam" id="1.20.1090.10:FF:000001">
    <property type="entry name" value="Aldehyde-alcohol dehydrogenase"/>
    <property type="match status" value="1"/>
</dbReference>
<dbReference type="Gene3D" id="3.40.50.1970">
    <property type="match status" value="1"/>
</dbReference>
<keyword evidence="2" id="KW-0560">Oxidoreductase</keyword>
<dbReference type="GO" id="GO:0046872">
    <property type="term" value="F:metal ion binding"/>
    <property type="evidence" value="ECO:0007669"/>
    <property type="project" value="InterPro"/>
</dbReference>
<dbReference type="PATRIC" id="fig|1550566.3.peg.1710"/>
<dbReference type="Pfam" id="PF00465">
    <property type="entry name" value="Fe-ADH"/>
    <property type="match status" value="1"/>
</dbReference>
<dbReference type="PANTHER" id="PTHR11496:SF102">
    <property type="entry name" value="ALCOHOL DEHYDROGENASE 4"/>
    <property type="match status" value="1"/>
</dbReference>
<proteinExistence type="inferred from homology"/>
<evidence type="ECO:0000259" key="4">
    <source>
        <dbReference type="Pfam" id="PF00465"/>
    </source>
</evidence>
<evidence type="ECO:0000256" key="3">
    <source>
        <dbReference type="ARBA" id="ARBA00023027"/>
    </source>
</evidence>
<keyword evidence="3" id="KW-0520">NAD</keyword>